<dbReference type="Pfam" id="PF11293">
    <property type="entry name" value="DUF3094"/>
    <property type="match status" value="1"/>
</dbReference>
<evidence type="ECO:0000256" key="1">
    <source>
        <dbReference type="SAM" id="Phobius"/>
    </source>
</evidence>
<gene>
    <name evidence="2" type="ORF">ACFQBM_13290</name>
</gene>
<dbReference type="InterPro" id="IPR021444">
    <property type="entry name" value="DUF3094"/>
</dbReference>
<reference evidence="3" key="1">
    <citation type="journal article" date="2019" name="Int. J. Syst. Evol. Microbiol.">
        <title>The Global Catalogue of Microorganisms (GCM) 10K type strain sequencing project: providing services to taxonomists for standard genome sequencing and annotation.</title>
        <authorList>
            <consortium name="The Broad Institute Genomics Platform"/>
            <consortium name="The Broad Institute Genome Sequencing Center for Infectious Disease"/>
            <person name="Wu L."/>
            <person name="Ma J."/>
        </authorList>
    </citation>
    <scope>NUCLEOTIDE SEQUENCE [LARGE SCALE GENOMIC DNA]</scope>
    <source>
        <strain evidence="3">CGMCC 1.13718</strain>
    </source>
</reference>
<sequence length="63" mass="7101">MPEKPENKLSDGDQAKVDKYLHSSVNWVERKPFRPLLLLLVIVGVLTLLSLVSIFIVRTKGVV</sequence>
<name>A0ABW1YPG0_9GAMM</name>
<dbReference type="EMBL" id="JBHSVR010000001">
    <property type="protein sequence ID" value="MFC6634268.1"/>
    <property type="molecule type" value="Genomic_DNA"/>
</dbReference>
<keyword evidence="1" id="KW-0472">Membrane</keyword>
<protein>
    <submittedName>
        <fullName evidence="2">DUF3094 family protein</fullName>
    </submittedName>
</protein>
<organism evidence="2 3">
    <name type="scientific">Microbulbifer taiwanensis</name>
    <dbReference type="NCBI Taxonomy" id="986746"/>
    <lineage>
        <taxon>Bacteria</taxon>
        <taxon>Pseudomonadati</taxon>
        <taxon>Pseudomonadota</taxon>
        <taxon>Gammaproteobacteria</taxon>
        <taxon>Cellvibrionales</taxon>
        <taxon>Microbulbiferaceae</taxon>
        <taxon>Microbulbifer</taxon>
    </lineage>
</organism>
<keyword evidence="1" id="KW-0812">Transmembrane</keyword>
<dbReference type="Proteomes" id="UP001596425">
    <property type="component" value="Unassembled WGS sequence"/>
</dbReference>
<comment type="caution">
    <text evidence="2">The sequence shown here is derived from an EMBL/GenBank/DDBJ whole genome shotgun (WGS) entry which is preliminary data.</text>
</comment>
<keyword evidence="3" id="KW-1185">Reference proteome</keyword>
<feature type="transmembrane region" description="Helical" evidence="1">
    <location>
        <begin position="36"/>
        <end position="57"/>
    </location>
</feature>
<proteinExistence type="predicted"/>
<evidence type="ECO:0000313" key="2">
    <source>
        <dbReference type="EMBL" id="MFC6634268.1"/>
    </source>
</evidence>
<keyword evidence="1" id="KW-1133">Transmembrane helix</keyword>
<evidence type="ECO:0000313" key="3">
    <source>
        <dbReference type="Proteomes" id="UP001596425"/>
    </source>
</evidence>
<dbReference type="RefSeq" id="WP_193189758.1">
    <property type="nucleotide sequence ID" value="NZ_JACZFR010000009.1"/>
</dbReference>
<accession>A0ABW1YPG0</accession>